<dbReference type="Pfam" id="PF17930">
    <property type="entry name" value="LpxI_N"/>
    <property type="match status" value="1"/>
</dbReference>
<protein>
    <submittedName>
        <fullName evidence="3">DUF1009 domain-containing protein</fullName>
    </submittedName>
</protein>
<gene>
    <name evidence="3" type="ORF">Megvenef_01411</name>
</gene>
<evidence type="ECO:0000259" key="1">
    <source>
        <dbReference type="Pfam" id="PF06230"/>
    </source>
</evidence>
<evidence type="ECO:0000259" key="2">
    <source>
        <dbReference type="Pfam" id="PF17930"/>
    </source>
</evidence>
<dbReference type="Pfam" id="PF06230">
    <property type="entry name" value="LpxI_C"/>
    <property type="match status" value="1"/>
</dbReference>
<reference evidence="3 4" key="1">
    <citation type="submission" date="2023-03" db="EMBL/GenBank/DDBJ databases">
        <title>Host association and intracellularity evolved multiple times independently in the Rickettsiales.</title>
        <authorList>
            <person name="Castelli M."/>
            <person name="Nardi T."/>
            <person name="Gammuto L."/>
            <person name="Bellinzona G."/>
            <person name="Sabaneyeva E."/>
            <person name="Potekhin A."/>
            <person name="Serra V."/>
            <person name="Petroni G."/>
            <person name="Sassera D."/>
        </authorList>
    </citation>
    <scope>NUCLEOTIDE SEQUENCE [LARGE SCALE GENOMIC DNA]</scope>
    <source>
        <strain evidence="3 4">Sr 2-6</strain>
    </source>
</reference>
<dbReference type="PANTHER" id="PTHR39962">
    <property type="entry name" value="BLL4848 PROTEIN"/>
    <property type="match status" value="1"/>
</dbReference>
<organism evidence="3 4">
    <name type="scientific">Candidatus Megaera venefica</name>
    <dbReference type="NCBI Taxonomy" id="2055910"/>
    <lineage>
        <taxon>Bacteria</taxon>
        <taxon>Pseudomonadati</taxon>
        <taxon>Pseudomonadota</taxon>
        <taxon>Alphaproteobacteria</taxon>
        <taxon>Rickettsiales</taxon>
        <taxon>Rickettsiaceae</taxon>
        <taxon>Candidatus Megaera</taxon>
    </lineage>
</organism>
<sequence length="267" mass="29131">MLPILGIIAGNGNLPSELSQIYTSCGGKCFVAALDVEFVSNVAFSRKFALGSVGAILEYFNESRVENVIIVGGINRPDLKSLKVDMAGSALIAQILKKKFLGDDNVLRIVSDYVESRGFKVISPKDILKLSDYHNFISSHNLPSKQDCADIELGKKVLRSLGNEDVGQSIIVCDGHVLGIEAAEGTDNLIRRCELLRKKESGGVLVKMSKSAQDTRLDIPVIGPDTIFFLAKHLFNGVAIEKNEVIIIDQKETNRLLDESGLFLKLV</sequence>
<dbReference type="Gene3D" id="3.40.50.20">
    <property type="match status" value="1"/>
</dbReference>
<evidence type="ECO:0000313" key="3">
    <source>
        <dbReference type="EMBL" id="MEA0971433.1"/>
    </source>
</evidence>
<proteinExistence type="predicted"/>
<dbReference type="InterPro" id="IPR043167">
    <property type="entry name" value="LpxI_C_sf"/>
</dbReference>
<feature type="domain" description="LpxI C-terminal" evidence="1">
    <location>
        <begin position="141"/>
        <end position="264"/>
    </location>
</feature>
<evidence type="ECO:0000313" key="4">
    <source>
        <dbReference type="Proteomes" id="UP001291687"/>
    </source>
</evidence>
<dbReference type="PANTHER" id="PTHR39962:SF1">
    <property type="entry name" value="LPXI FAMILY PROTEIN"/>
    <property type="match status" value="1"/>
</dbReference>
<keyword evidence="4" id="KW-1185">Reference proteome</keyword>
<accession>A0ABU5NE32</accession>
<name>A0ABU5NE32_9RICK</name>
<comment type="caution">
    <text evidence="3">The sequence shown here is derived from an EMBL/GenBank/DDBJ whole genome shotgun (WGS) entry which is preliminary data.</text>
</comment>
<dbReference type="EMBL" id="JARJFB010000136">
    <property type="protein sequence ID" value="MEA0971433.1"/>
    <property type="molecule type" value="Genomic_DNA"/>
</dbReference>
<dbReference type="InterPro" id="IPR010415">
    <property type="entry name" value="LpxI_C"/>
</dbReference>
<dbReference type="Gene3D" id="3.40.140.80">
    <property type="match status" value="1"/>
</dbReference>
<dbReference type="InterPro" id="IPR053174">
    <property type="entry name" value="LpxI"/>
</dbReference>
<dbReference type="Proteomes" id="UP001291687">
    <property type="component" value="Unassembled WGS sequence"/>
</dbReference>
<dbReference type="InterPro" id="IPR041255">
    <property type="entry name" value="LpxI_N"/>
</dbReference>
<feature type="domain" description="LpxI N-terminal" evidence="2">
    <location>
        <begin position="5"/>
        <end position="129"/>
    </location>
</feature>